<dbReference type="PIRSF" id="PIRSF016838">
    <property type="entry name" value="PafC"/>
    <property type="match status" value="1"/>
</dbReference>
<evidence type="ECO:0000313" key="3">
    <source>
        <dbReference type="EMBL" id="EEA89677.1"/>
    </source>
</evidence>
<dbReference type="PANTHER" id="PTHR34580">
    <property type="match status" value="1"/>
</dbReference>
<protein>
    <submittedName>
        <fullName evidence="3">Uncharacterized protein</fullName>
    </submittedName>
</protein>
<dbReference type="STRING" id="445975.COLSTE_02221"/>
<dbReference type="HOGENOM" id="CLU_911237_0_0_11"/>
<dbReference type="eggNOG" id="COG2378">
    <property type="taxonomic scope" value="Bacteria"/>
</dbReference>
<gene>
    <name evidence="3" type="ORF">COLSTE_02221</name>
</gene>
<proteinExistence type="predicted"/>
<dbReference type="EMBL" id="ABXJ01000128">
    <property type="protein sequence ID" value="EEA89677.1"/>
    <property type="molecule type" value="Genomic_DNA"/>
</dbReference>
<feature type="domain" description="WYL" evidence="1">
    <location>
        <begin position="142"/>
        <end position="207"/>
    </location>
</feature>
<keyword evidence="4" id="KW-1185">Reference proteome</keyword>
<dbReference type="InterPro" id="IPR057727">
    <property type="entry name" value="WCX_dom"/>
</dbReference>
<organism evidence="3 4">
    <name type="scientific">Collinsella stercoris DSM 13279</name>
    <dbReference type="NCBI Taxonomy" id="445975"/>
    <lineage>
        <taxon>Bacteria</taxon>
        <taxon>Bacillati</taxon>
        <taxon>Actinomycetota</taxon>
        <taxon>Coriobacteriia</taxon>
        <taxon>Coriobacteriales</taxon>
        <taxon>Coriobacteriaceae</taxon>
        <taxon>Collinsella</taxon>
    </lineage>
</organism>
<dbReference type="InterPro" id="IPR028349">
    <property type="entry name" value="PafC-like"/>
</dbReference>
<dbReference type="OrthoDB" id="8555652at2"/>
<dbReference type="PANTHER" id="PTHR34580:SF1">
    <property type="entry name" value="PROTEIN PAFC"/>
    <property type="match status" value="1"/>
</dbReference>
<dbReference type="AlphaFoldDB" id="B6GDN8"/>
<evidence type="ECO:0000259" key="1">
    <source>
        <dbReference type="Pfam" id="PF13280"/>
    </source>
</evidence>
<dbReference type="Pfam" id="PF13280">
    <property type="entry name" value="WYL"/>
    <property type="match status" value="1"/>
</dbReference>
<dbReference type="Proteomes" id="UP000003560">
    <property type="component" value="Unassembled WGS sequence"/>
</dbReference>
<feature type="domain" description="WCX" evidence="2">
    <location>
        <begin position="256"/>
        <end position="306"/>
    </location>
</feature>
<sequence>MAANAKKLDGDRTIALCLGILTSLTASRTGAVELDALCTELDASEESIDEALSLLQSIADERSGARIAIARLGSSLSLMGDAGRLAPLRLTEPEANALSQALKRCKLDGDVRARISRALDPVQTSGHADRLLAGDALFGGFFPIIAESISIGARIRMRYRAAGQSAPTERTIDPGFIEVSGDAAYLAAWDVEKDEQRSYRLDRIDDVVLTDDSVIDHPFARRSTAESLRDHGDTALIRWSSQQAIDSCTWAGLDRDRARALEDGGVEAPVSYTSEAWLFDQILAAGGRIVIASPSELRDRLIAYAR</sequence>
<dbReference type="InterPro" id="IPR026881">
    <property type="entry name" value="WYL_dom"/>
</dbReference>
<accession>B6GDN8</accession>
<dbReference type="InterPro" id="IPR051534">
    <property type="entry name" value="CBASS_pafABC_assoc_protein"/>
</dbReference>
<reference evidence="3 4" key="2">
    <citation type="submission" date="2008-10" db="EMBL/GenBank/DDBJ databases">
        <authorList>
            <person name="Fulton L."/>
            <person name="Clifton S."/>
            <person name="Fulton B."/>
            <person name="Xu J."/>
            <person name="Minx P."/>
            <person name="Pepin K.H."/>
            <person name="Johnson M."/>
            <person name="Thiruvilangam P."/>
            <person name="Bhonagiri V."/>
            <person name="Nash W.E."/>
            <person name="Mardis E.R."/>
            <person name="Wilson R.K."/>
        </authorList>
    </citation>
    <scope>NUCLEOTIDE SEQUENCE [LARGE SCALE GENOMIC DNA]</scope>
    <source>
        <strain evidence="3 4">DSM 13279</strain>
    </source>
</reference>
<name>B6GDN8_9ACTN</name>
<evidence type="ECO:0000259" key="2">
    <source>
        <dbReference type="Pfam" id="PF25583"/>
    </source>
</evidence>
<reference evidence="3 4" key="1">
    <citation type="submission" date="2008-10" db="EMBL/GenBank/DDBJ databases">
        <title>Draft genome sequence of Collinsella stercoris (DSM 13279).</title>
        <authorList>
            <person name="Sudarsanam P."/>
            <person name="Ley R."/>
            <person name="Guruge J."/>
            <person name="Turnbaugh P.J."/>
            <person name="Mahowald M."/>
            <person name="Liep D."/>
            <person name="Gordon J."/>
        </authorList>
    </citation>
    <scope>NUCLEOTIDE SEQUENCE [LARGE SCALE GENOMIC DNA]</scope>
    <source>
        <strain evidence="3 4">DSM 13279</strain>
    </source>
</reference>
<dbReference type="GeneID" id="98002292"/>
<dbReference type="PROSITE" id="PS52050">
    <property type="entry name" value="WYL"/>
    <property type="match status" value="1"/>
</dbReference>
<comment type="caution">
    <text evidence="3">The sequence shown here is derived from an EMBL/GenBank/DDBJ whole genome shotgun (WGS) entry which is preliminary data.</text>
</comment>
<evidence type="ECO:0000313" key="4">
    <source>
        <dbReference type="Proteomes" id="UP000003560"/>
    </source>
</evidence>
<dbReference type="RefSeq" id="WP_006721847.1">
    <property type="nucleotide sequence ID" value="NZ_CP085935.1"/>
</dbReference>
<dbReference type="Pfam" id="PF25583">
    <property type="entry name" value="WCX"/>
    <property type="match status" value="1"/>
</dbReference>